<organism evidence="1 2">
    <name type="scientific">Paraburkholderia translucens</name>
    <dbReference type="NCBI Taxonomy" id="2886945"/>
    <lineage>
        <taxon>Bacteria</taxon>
        <taxon>Pseudomonadati</taxon>
        <taxon>Pseudomonadota</taxon>
        <taxon>Betaproteobacteria</taxon>
        <taxon>Burkholderiales</taxon>
        <taxon>Burkholderiaceae</taxon>
        <taxon>Paraburkholderia</taxon>
    </lineage>
</organism>
<name>A0ABS8KD45_9BURK</name>
<protein>
    <submittedName>
        <fullName evidence="1">Uncharacterized protein</fullName>
    </submittedName>
</protein>
<proteinExistence type="predicted"/>
<accession>A0ABS8KD45</accession>
<dbReference type="Proteomes" id="UP001430614">
    <property type="component" value="Unassembled WGS sequence"/>
</dbReference>
<comment type="caution">
    <text evidence="1">The sequence shown here is derived from an EMBL/GenBank/DDBJ whole genome shotgun (WGS) entry which is preliminary data.</text>
</comment>
<evidence type="ECO:0000313" key="2">
    <source>
        <dbReference type="Proteomes" id="UP001430614"/>
    </source>
</evidence>
<sequence length="46" mass="4995">MRRLIARGCNGGAHVVHELEPVIVCALIDAVNELEGNLKQPTNTEI</sequence>
<gene>
    <name evidence="1" type="ORF">LJ655_12305</name>
</gene>
<dbReference type="RefSeq" id="WP_230561512.1">
    <property type="nucleotide sequence ID" value="NZ_JAJITC010000005.1"/>
</dbReference>
<keyword evidence="2" id="KW-1185">Reference proteome</keyword>
<dbReference type="EMBL" id="JAJITC010000005">
    <property type="protein sequence ID" value="MCC8402664.1"/>
    <property type="molecule type" value="Genomic_DNA"/>
</dbReference>
<reference evidence="1 2" key="1">
    <citation type="submission" date="2021-11" db="EMBL/GenBank/DDBJ databases">
        <authorList>
            <person name="Oh E.-T."/>
            <person name="Kim S.-B."/>
        </authorList>
    </citation>
    <scope>NUCLEOTIDE SEQUENCE [LARGE SCALE GENOMIC DNA]</scope>
    <source>
        <strain evidence="1 2">MMS20-SJTN17</strain>
    </source>
</reference>
<evidence type="ECO:0000313" key="1">
    <source>
        <dbReference type="EMBL" id="MCC8402664.1"/>
    </source>
</evidence>